<evidence type="ECO:0000256" key="3">
    <source>
        <dbReference type="ARBA" id="ARBA00008281"/>
    </source>
</evidence>
<evidence type="ECO:0000313" key="12">
    <source>
        <dbReference type="EMBL" id="HGY55132.1"/>
    </source>
</evidence>
<comment type="subcellular location">
    <subcellularLocation>
        <location evidence="2">Cell membrane</location>
        <topology evidence="2">Single-pass membrane protein</topology>
    </subcellularLocation>
</comment>
<keyword evidence="12" id="KW-0966">Cell projection</keyword>
<dbReference type="PANTHER" id="PTHR35091">
    <property type="entry name" value="FLAGELLAR PROTEIN FLIL"/>
    <property type="match status" value="1"/>
</dbReference>
<comment type="function">
    <text evidence="1 10">Controls the rotational direction of flagella during chemotaxis.</text>
</comment>
<dbReference type="PANTHER" id="PTHR35091:SF2">
    <property type="entry name" value="FLAGELLAR PROTEIN FLIL"/>
    <property type="match status" value="1"/>
</dbReference>
<evidence type="ECO:0000256" key="1">
    <source>
        <dbReference type="ARBA" id="ARBA00002254"/>
    </source>
</evidence>
<protein>
    <recommendedName>
        <fullName evidence="10">Flagellar protein FliL</fullName>
    </recommendedName>
</protein>
<dbReference type="GO" id="GO:0005886">
    <property type="term" value="C:plasma membrane"/>
    <property type="evidence" value="ECO:0007669"/>
    <property type="project" value="UniProtKB-SubCell"/>
</dbReference>
<feature type="region of interest" description="Disordered" evidence="11">
    <location>
        <begin position="55"/>
        <end position="76"/>
    </location>
</feature>
<keyword evidence="12" id="KW-0969">Cilium</keyword>
<keyword evidence="9 10" id="KW-0472">Membrane</keyword>
<feature type="compositionally biased region" description="Acidic residues" evidence="11">
    <location>
        <begin position="59"/>
        <end position="75"/>
    </location>
</feature>
<comment type="similarity">
    <text evidence="3 10">Belongs to the FliL family.</text>
</comment>
<sequence length="178" mass="19915">MAETDSPESMAPEAAKGKSSNSKIILISTIVFIQVVAAITLIVFVILPKYQETSAEPDQTQEESVNEGSANEDEGPRELGQIYKISDLTVNPKGSMGRRFAVFEVALEVETVEDVDILKRYHPLIVDGYINFLRKKTVFELATDDSLSVIKNHLKEITNEVVGQDLVYNIYFTRFVLQ</sequence>
<dbReference type="Pfam" id="PF03748">
    <property type="entry name" value="FliL"/>
    <property type="match status" value="1"/>
</dbReference>
<proteinExistence type="inferred from homology"/>
<dbReference type="InterPro" id="IPR005503">
    <property type="entry name" value="FliL"/>
</dbReference>
<dbReference type="GO" id="GO:0071978">
    <property type="term" value="P:bacterial-type flagellum-dependent swarming motility"/>
    <property type="evidence" value="ECO:0007669"/>
    <property type="project" value="TreeGrafter"/>
</dbReference>
<dbReference type="Proteomes" id="UP000885779">
    <property type="component" value="Unassembled WGS sequence"/>
</dbReference>
<evidence type="ECO:0000256" key="10">
    <source>
        <dbReference type="RuleBase" id="RU364125"/>
    </source>
</evidence>
<dbReference type="AlphaFoldDB" id="A0A7V4UCY2"/>
<dbReference type="GO" id="GO:0006935">
    <property type="term" value="P:chemotaxis"/>
    <property type="evidence" value="ECO:0007669"/>
    <property type="project" value="UniProtKB-KW"/>
</dbReference>
<organism evidence="12">
    <name type="scientific">Caldithrix abyssi</name>
    <dbReference type="NCBI Taxonomy" id="187145"/>
    <lineage>
        <taxon>Bacteria</taxon>
        <taxon>Pseudomonadati</taxon>
        <taxon>Calditrichota</taxon>
        <taxon>Calditrichia</taxon>
        <taxon>Calditrichales</taxon>
        <taxon>Calditrichaceae</taxon>
        <taxon>Caldithrix</taxon>
    </lineage>
</organism>
<keyword evidence="8 10" id="KW-1133">Transmembrane helix</keyword>
<dbReference type="GO" id="GO:0009425">
    <property type="term" value="C:bacterial-type flagellum basal body"/>
    <property type="evidence" value="ECO:0007669"/>
    <property type="project" value="InterPro"/>
</dbReference>
<evidence type="ECO:0000256" key="7">
    <source>
        <dbReference type="ARBA" id="ARBA00022779"/>
    </source>
</evidence>
<evidence type="ECO:0000256" key="5">
    <source>
        <dbReference type="ARBA" id="ARBA00022500"/>
    </source>
</evidence>
<evidence type="ECO:0000256" key="11">
    <source>
        <dbReference type="SAM" id="MobiDB-lite"/>
    </source>
</evidence>
<keyword evidence="4 10" id="KW-1003">Cell membrane</keyword>
<dbReference type="EMBL" id="DRQG01000052">
    <property type="protein sequence ID" value="HGY55132.1"/>
    <property type="molecule type" value="Genomic_DNA"/>
</dbReference>
<evidence type="ECO:0000256" key="6">
    <source>
        <dbReference type="ARBA" id="ARBA00022692"/>
    </source>
</evidence>
<keyword evidence="12" id="KW-0282">Flagellum</keyword>
<keyword evidence="6 10" id="KW-0812">Transmembrane</keyword>
<accession>A0A7V4UCY2</accession>
<evidence type="ECO:0000256" key="4">
    <source>
        <dbReference type="ARBA" id="ARBA00022475"/>
    </source>
</evidence>
<feature type="transmembrane region" description="Helical" evidence="10">
    <location>
        <begin position="24"/>
        <end position="47"/>
    </location>
</feature>
<evidence type="ECO:0000256" key="9">
    <source>
        <dbReference type="ARBA" id="ARBA00023136"/>
    </source>
</evidence>
<gene>
    <name evidence="12" type="ORF">ENK44_05500</name>
</gene>
<evidence type="ECO:0000256" key="8">
    <source>
        <dbReference type="ARBA" id="ARBA00022989"/>
    </source>
</evidence>
<name>A0A7V4UCY2_CALAY</name>
<comment type="caution">
    <text evidence="12">The sequence shown here is derived from an EMBL/GenBank/DDBJ whole genome shotgun (WGS) entry which is preliminary data.</text>
</comment>
<evidence type="ECO:0000256" key="2">
    <source>
        <dbReference type="ARBA" id="ARBA00004162"/>
    </source>
</evidence>
<keyword evidence="5 10" id="KW-0145">Chemotaxis</keyword>
<keyword evidence="7 10" id="KW-0283">Flagellar rotation</keyword>
<reference evidence="12" key="1">
    <citation type="journal article" date="2020" name="mSystems">
        <title>Genome- and Community-Level Interaction Insights into Carbon Utilization and Element Cycling Functions of Hydrothermarchaeota in Hydrothermal Sediment.</title>
        <authorList>
            <person name="Zhou Z."/>
            <person name="Liu Y."/>
            <person name="Xu W."/>
            <person name="Pan J."/>
            <person name="Luo Z.H."/>
            <person name="Li M."/>
        </authorList>
    </citation>
    <scope>NUCLEOTIDE SEQUENCE [LARGE SCALE GENOMIC DNA]</scope>
    <source>
        <strain evidence="12">HyVt-577</strain>
    </source>
</reference>